<dbReference type="InterPro" id="IPR036909">
    <property type="entry name" value="Cyt_c-like_dom_sf"/>
</dbReference>
<accession>A0A1F6TBI7</accession>
<sequence length="141" mass="14173">MAVVLFVLAQMVVGGSNLKKTKTASADKGVAERIKPVGEVTVGAQVMDSLIPAANAAGDKGKSTYDASCAACHATGVAGAPKLGDKTAWKDRIAKGNDAIYTNAIKGFQGKAGFMPAKGGNAALADADVKAAVDHMVKAAK</sequence>
<reference evidence="8 9" key="1">
    <citation type="journal article" date="2016" name="Nat. Commun.">
        <title>Thousands of microbial genomes shed light on interconnected biogeochemical processes in an aquifer system.</title>
        <authorList>
            <person name="Anantharaman K."/>
            <person name="Brown C.T."/>
            <person name="Hug L.A."/>
            <person name="Sharon I."/>
            <person name="Castelle C.J."/>
            <person name="Probst A.J."/>
            <person name="Thomas B.C."/>
            <person name="Singh A."/>
            <person name="Wilkins M.J."/>
            <person name="Karaoz U."/>
            <person name="Brodie E.L."/>
            <person name="Williams K.H."/>
            <person name="Hubbard S.S."/>
            <person name="Banfield J.F."/>
        </authorList>
    </citation>
    <scope>NUCLEOTIDE SEQUENCE [LARGE SCALE GENOMIC DNA]</scope>
</reference>
<evidence type="ECO:0000256" key="2">
    <source>
        <dbReference type="ARBA" id="ARBA00022617"/>
    </source>
</evidence>
<dbReference type="PANTHER" id="PTHR40942">
    <property type="match status" value="1"/>
</dbReference>
<organism evidence="8 9">
    <name type="scientific">Candidatus Muproteobacteria bacterium RBG_16_64_11</name>
    <dbReference type="NCBI Taxonomy" id="1817758"/>
    <lineage>
        <taxon>Bacteria</taxon>
        <taxon>Pseudomonadati</taxon>
        <taxon>Pseudomonadota</taxon>
        <taxon>Candidatus Muproteobacteria</taxon>
    </lineage>
</organism>
<comment type="caution">
    <text evidence="8">The sequence shown here is derived from an EMBL/GenBank/DDBJ whole genome shotgun (WGS) entry which is preliminary data.</text>
</comment>
<dbReference type="AlphaFoldDB" id="A0A1F6TBI7"/>
<evidence type="ECO:0000256" key="6">
    <source>
        <dbReference type="PROSITE-ProRule" id="PRU00433"/>
    </source>
</evidence>
<dbReference type="InterPro" id="IPR002323">
    <property type="entry name" value="Cyt_CIE"/>
</dbReference>
<dbReference type="Pfam" id="PF13442">
    <property type="entry name" value="Cytochrome_CBB3"/>
    <property type="match status" value="1"/>
</dbReference>
<protein>
    <recommendedName>
        <fullName evidence="7">Cytochrome c domain-containing protein</fullName>
    </recommendedName>
</protein>
<keyword evidence="4" id="KW-0249">Electron transport</keyword>
<dbReference type="GO" id="GO:0009055">
    <property type="term" value="F:electron transfer activity"/>
    <property type="evidence" value="ECO:0007669"/>
    <property type="project" value="InterPro"/>
</dbReference>
<keyword evidence="5 6" id="KW-0408">Iron</keyword>
<evidence type="ECO:0000256" key="3">
    <source>
        <dbReference type="ARBA" id="ARBA00022723"/>
    </source>
</evidence>
<dbReference type="PANTHER" id="PTHR40942:SF4">
    <property type="entry name" value="CYTOCHROME C5"/>
    <property type="match status" value="1"/>
</dbReference>
<keyword evidence="3 6" id="KW-0479">Metal-binding</keyword>
<dbReference type="GO" id="GO:0020037">
    <property type="term" value="F:heme binding"/>
    <property type="evidence" value="ECO:0007669"/>
    <property type="project" value="InterPro"/>
</dbReference>
<evidence type="ECO:0000259" key="7">
    <source>
        <dbReference type="PROSITE" id="PS51007"/>
    </source>
</evidence>
<dbReference type="InterPro" id="IPR009056">
    <property type="entry name" value="Cyt_c-like_dom"/>
</dbReference>
<dbReference type="EMBL" id="MFSS01000090">
    <property type="protein sequence ID" value="OGI42446.1"/>
    <property type="molecule type" value="Genomic_DNA"/>
</dbReference>
<dbReference type="PROSITE" id="PS51007">
    <property type="entry name" value="CYTC"/>
    <property type="match status" value="1"/>
</dbReference>
<evidence type="ECO:0000256" key="5">
    <source>
        <dbReference type="ARBA" id="ARBA00023004"/>
    </source>
</evidence>
<dbReference type="GO" id="GO:0005506">
    <property type="term" value="F:iron ion binding"/>
    <property type="evidence" value="ECO:0007669"/>
    <property type="project" value="InterPro"/>
</dbReference>
<evidence type="ECO:0000256" key="4">
    <source>
        <dbReference type="ARBA" id="ARBA00022982"/>
    </source>
</evidence>
<evidence type="ECO:0000313" key="8">
    <source>
        <dbReference type="EMBL" id="OGI42446.1"/>
    </source>
</evidence>
<evidence type="ECO:0000256" key="1">
    <source>
        <dbReference type="ARBA" id="ARBA00022448"/>
    </source>
</evidence>
<dbReference type="Proteomes" id="UP000177925">
    <property type="component" value="Unassembled WGS sequence"/>
</dbReference>
<keyword evidence="1" id="KW-0813">Transport</keyword>
<keyword evidence="2 6" id="KW-0349">Heme</keyword>
<evidence type="ECO:0000313" key="9">
    <source>
        <dbReference type="Proteomes" id="UP000177925"/>
    </source>
</evidence>
<feature type="domain" description="Cytochrome c" evidence="7">
    <location>
        <begin position="56"/>
        <end position="140"/>
    </location>
</feature>
<dbReference type="PRINTS" id="PR00607">
    <property type="entry name" value="CYTCHROMECIE"/>
</dbReference>
<proteinExistence type="predicted"/>
<dbReference type="SUPFAM" id="SSF46626">
    <property type="entry name" value="Cytochrome c"/>
    <property type="match status" value="1"/>
</dbReference>
<gene>
    <name evidence="8" type="ORF">A2150_07820</name>
</gene>
<dbReference type="Gene3D" id="1.10.760.10">
    <property type="entry name" value="Cytochrome c-like domain"/>
    <property type="match status" value="1"/>
</dbReference>
<name>A0A1F6TBI7_9PROT</name>
<dbReference type="STRING" id="1817758.A2150_07820"/>